<dbReference type="Proteomes" id="UP000187209">
    <property type="component" value="Unassembled WGS sequence"/>
</dbReference>
<keyword evidence="2" id="KW-1185">Reference proteome</keyword>
<reference evidence="1 2" key="1">
    <citation type="submission" date="2016-11" db="EMBL/GenBank/DDBJ databases">
        <title>The macronuclear genome of Stentor coeruleus: a giant cell with tiny introns.</title>
        <authorList>
            <person name="Slabodnick M."/>
            <person name="Ruby J.G."/>
            <person name="Reiff S.B."/>
            <person name="Swart E.C."/>
            <person name="Gosai S."/>
            <person name="Prabakaran S."/>
            <person name="Witkowska E."/>
            <person name="Larue G.E."/>
            <person name="Fisher S."/>
            <person name="Freeman R.M."/>
            <person name="Gunawardena J."/>
            <person name="Chu W."/>
            <person name="Stover N.A."/>
            <person name="Gregory B.D."/>
            <person name="Nowacki M."/>
            <person name="Derisi J."/>
            <person name="Roy S.W."/>
            <person name="Marshall W.F."/>
            <person name="Sood P."/>
        </authorList>
    </citation>
    <scope>NUCLEOTIDE SEQUENCE [LARGE SCALE GENOMIC DNA]</scope>
    <source>
        <strain evidence="1">WM001</strain>
    </source>
</reference>
<gene>
    <name evidence="1" type="ORF">SteCoe_6898</name>
</gene>
<dbReference type="EMBL" id="MPUH01000097">
    <property type="protein sequence ID" value="OMJ90722.1"/>
    <property type="molecule type" value="Genomic_DNA"/>
</dbReference>
<accession>A0A1R2CP03</accession>
<protein>
    <submittedName>
        <fullName evidence="1">Uncharacterized protein</fullName>
    </submittedName>
</protein>
<proteinExistence type="predicted"/>
<dbReference type="AlphaFoldDB" id="A0A1R2CP03"/>
<organism evidence="1 2">
    <name type="scientific">Stentor coeruleus</name>
    <dbReference type="NCBI Taxonomy" id="5963"/>
    <lineage>
        <taxon>Eukaryota</taxon>
        <taxon>Sar</taxon>
        <taxon>Alveolata</taxon>
        <taxon>Ciliophora</taxon>
        <taxon>Postciliodesmatophora</taxon>
        <taxon>Heterotrichea</taxon>
        <taxon>Heterotrichida</taxon>
        <taxon>Stentoridae</taxon>
        <taxon>Stentor</taxon>
    </lineage>
</organism>
<evidence type="ECO:0000313" key="1">
    <source>
        <dbReference type="EMBL" id="OMJ90722.1"/>
    </source>
</evidence>
<evidence type="ECO:0000313" key="2">
    <source>
        <dbReference type="Proteomes" id="UP000187209"/>
    </source>
</evidence>
<sequence length="115" mass="13786">MNNKNSTFCKYKKVLVDVQRTPIKLPKLEELKKNHRFSELLKKIKEVNFALTQRKYSNFIILTPTLTRDNSCKDTNLDYTTWKGLAEENKEYKKMLKVIEGQNQRISRLKRIRHN</sequence>
<comment type="caution">
    <text evidence="1">The sequence shown here is derived from an EMBL/GenBank/DDBJ whole genome shotgun (WGS) entry which is preliminary data.</text>
</comment>
<name>A0A1R2CP03_9CILI</name>